<gene>
    <name evidence="1" type="ORF">JRJ22_19325</name>
</gene>
<dbReference type="Proteomes" id="UP000663452">
    <property type="component" value="Chromosome"/>
</dbReference>
<name>A0ABX7L676_9BACL</name>
<proteinExistence type="predicted"/>
<organism evidence="1 2">
    <name type="scientific">Paenibacillus tianjinensis</name>
    <dbReference type="NCBI Taxonomy" id="2810347"/>
    <lineage>
        <taxon>Bacteria</taxon>
        <taxon>Bacillati</taxon>
        <taxon>Bacillota</taxon>
        <taxon>Bacilli</taxon>
        <taxon>Bacillales</taxon>
        <taxon>Paenibacillaceae</taxon>
        <taxon>Paenibacillus</taxon>
    </lineage>
</organism>
<evidence type="ECO:0000313" key="1">
    <source>
        <dbReference type="EMBL" id="QSF43417.1"/>
    </source>
</evidence>
<dbReference type="EMBL" id="CP070969">
    <property type="protein sequence ID" value="QSF43417.1"/>
    <property type="molecule type" value="Genomic_DNA"/>
</dbReference>
<accession>A0ABX7L676</accession>
<dbReference type="RefSeq" id="WP_206101050.1">
    <property type="nucleotide sequence ID" value="NZ_CP070969.1"/>
</dbReference>
<reference evidence="1 2" key="1">
    <citation type="submission" date="2021-02" db="EMBL/GenBank/DDBJ databases">
        <title>Paenibacillus tianjinensis sp. nov.</title>
        <authorList>
            <person name="Liu H."/>
        </authorList>
    </citation>
    <scope>NUCLEOTIDE SEQUENCE [LARGE SCALE GENOMIC DNA]</scope>
    <source>
        <strain evidence="1 2">TB2019</strain>
    </source>
</reference>
<protein>
    <submittedName>
        <fullName evidence="1">Uncharacterized protein</fullName>
    </submittedName>
</protein>
<keyword evidence="2" id="KW-1185">Reference proteome</keyword>
<sequence>MSNVDKISNWISKQITLGKTDDELNGKVFYDGNDSYVIKKTRKSGVFDMKCTFGGAVDLNTI</sequence>
<evidence type="ECO:0000313" key="2">
    <source>
        <dbReference type="Proteomes" id="UP000663452"/>
    </source>
</evidence>